<dbReference type="Gene3D" id="1.10.101.10">
    <property type="entry name" value="PGBD-like superfamily/PGBD"/>
    <property type="match status" value="1"/>
</dbReference>
<evidence type="ECO:0000313" key="3">
    <source>
        <dbReference type="EMBL" id="MET4583064.1"/>
    </source>
</evidence>
<organism evidence="3 4">
    <name type="scientific">Conyzicola nivalis</name>
    <dbReference type="NCBI Taxonomy" id="1477021"/>
    <lineage>
        <taxon>Bacteria</taxon>
        <taxon>Bacillati</taxon>
        <taxon>Actinomycetota</taxon>
        <taxon>Actinomycetes</taxon>
        <taxon>Micrococcales</taxon>
        <taxon>Microbacteriaceae</taxon>
        <taxon>Conyzicola</taxon>
    </lineage>
</organism>
<evidence type="ECO:0000313" key="4">
    <source>
        <dbReference type="Proteomes" id="UP001549257"/>
    </source>
</evidence>
<feature type="transmembrane region" description="Helical" evidence="2">
    <location>
        <begin position="48"/>
        <end position="70"/>
    </location>
</feature>
<keyword evidence="2" id="KW-1133">Transmembrane helix</keyword>
<feature type="region of interest" description="Disordered" evidence="1">
    <location>
        <begin position="1"/>
        <end position="37"/>
    </location>
</feature>
<protein>
    <recommendedName>
        <fullName evidence="5">Peptidoglycan binding domain-containing protein</fullName>
    </recommendedName>
</protein>
<keyword evidence="4" id="KW-1185">Reference proteome</keyword>
<evidence type="ECO:0000256" key="2">
    <source>
        <dbReference type="SAM" id="Phobius"/>
    </source>
</evidence>
<gene>
    <name evidence="3" type="ORF">ABIE21_002583</name>
</gene>
<dbReference type="Gene3D" id="2.40.420.20">
    <property type="match status" value="1"/>
</dbReference>
<dbReference type="EMBL" id="JBEPSJ010000003">
    <property type="protein sequence ID" value="MET4583064.1"/>
    <property type="molecule type" value="Genomic_DNA"/>
</dbReference>
<accession>A0ABV2QPU7</accession>
<dbReference type="Proteomes" id="UP001549257">
    <property type="component" value="Unassembled WGS sequence"/>
</dbReference>
<sequence length="529" mass="53276">MKFPLGKRAVAPGTALDEPGSDLEVTAEPTGPSRTQGWGRLLRGNRTMWVVAAVAVVSLVAGLALGQFIVSPGQAAADAKAPKAGLITVPVESRELGNDVTIRGDATYADSVEVKIETGDLGGPAVVTGQVPEVGATFGAGNVALEVTGRPVIVLPGDLPVYRTLRVGVSGPDVTQLKQALSAVGISPGDLGSAVYDAATAAAVAALYDKVGYPVPSSEEGGAEALRSATEAIASAKNQLAAAQRDLAVARGGATASERLGQDNAIRVAQRNWQAAVDEGANPTELANLQDIIDLELVKRSELTAPRDTSAEVAGVAAATQQLASATQTLADAKNGALTAFPASEVLYLPGLPRRVDEVTVQRGTTITGAVMRVSGATLVISGTAAETDAKLLKEGDAALLAMPDGSEHPATVASVTPAKPAEGSTEPSGRFTVLFTPAELSAEQIAALQGNNVRVSIPVSATAGAVLAVPLAALTAGPGGESRVEVSTGDGDETTLVEVTTGLAADGFVEISSEEGAIAEGDLVVVGR</sequence>
<keyword evidence="2" id="KW-0812">Transmembrane</keyword>
<proteinExistence type="predicted"/>
<feature type="region of interest" description="Disordered" evidence="1">
    <location>
        <begin position="408"/>
        <end position="428"/>
    </location>
</feature>
<dbReference type="SUPFAM" id="SSF47090">
    <property type="entry name" value="PGBD-like"/>
    <property type="match status" value="1"/>
</dbReference>
<evidence type="ECO:0008006" key="5">
    <source>
        <dbReference type="Google" id="ProtNLM"/>
    </source>
</evidence>
<name>A0ABV2QPU7_9MICO</name>
<evidence type="ECO:0000256" key="1">
    <source>
        <dbReference type="SAM" id="MobiDB-lite"/>
    </source>
</evidence>
<dbReference type="RefSeq" id="WP_354025238.1">
    <property type="nucleotide sequence ID" value="NZ_JBEPSJ010000003.1"/>
</dbReference>
<dbReference type="InterPro" id="IPR036365">
    <property type="entry name" value="PGBD-like_sf"/>
</dbReference>
<reference evidence="3 4" key="1">
    <citation type="submission" date="2024-06" db="EMBL/GenBank/DDBJ databases">
        <title>Sorghum-associated microbial communities from plants grown in Nebraska, USA.</title>
        <authorList>
            <person name="Schachtman D."/>
        </authorList>
    </citation>
    <scope>NUCLEOTIDE SEQUENCE [LARGE SCALE GENOMIC DNA]</scope>
    <source>
        <strain evidence="3 4">2857</strain>
    </source>
</reference>
<dbReference type="InterPro" id="IPR036366">
    <property type="entry name" value="PGBDSf"/>
</dbReference>
<keyword evidence="2" id="KW-0472">Membrane</keyword>
<comment type="caution">
    <text evidence="3">The sequence shown here is derived from an EMBL/GenBank/DDBJ whole genome shotgun (WGS) entry which is preliminary data.</text>
</comment>